<gene>
    <name evidence="12" type="ORF">Anas_13881</name>
</gene>
<dbReference type="Gene3D" id="1.10.238.200">
    <property type="entry name" value="Cullin, PONY binding domain"/>
    <property type="match status" value="1"/>
</dbReference>
<evidence type="ECO:0000256" key="1">
    <source>
        <dbReference type="ARBA" id="ARBA00004123"/>
    </source>
</evidence>
<keyword evidence="8" id="KW-0539">Nucleus</keyword>
<dbReference type="GO" id="GO:0097602">
    <property type="term" value="F:cullin family protein binding"/>
    <property type="evidence" value="ECO:0007669"/>
    <property type="project" value="TreeGrafter"/>
</dbReference>
<evidence type="ECO:0000256" key="4">
    <source>
        <dbReference type="ARBA" id="ARBA00022475"/>
    </source>
</evidence>
<dbReference type="Pfam" id="PF03556">
    <property type="entry name" value="Cullin_binding"/>
    <property type="match status" value="1"/>
</dbReference>
<dbReference type="GO" id="GO:0048471">
    <property type="term" value="C:perinuclear region of cytoplasm"/>
    <property type="evidence" value="ECO:0007669"/>
    <property type="project" value="UniProtKB-SubCell"/>
</dbReference>
<dbReference type="EMBL" id="SEYY01013115">
    <property type="protein sequence ID" value="KAB7500674.1"/>
    <property type="molecule type" value="Genomic_DNA"/>
</dbReference>
<evidence type="ECO:0000256" key="2">
    <source>
        <dbReference type="ARBA" id="ARBA00004236"/>
    </source>
</evidence>
<keyword evidence="5" id="KW-0963">Cytoplasm</keyword>
<keyword evidence="6" id="KW-0519">Myristate</keyword>
<dbReference type="InterPro" id="IPR005176">
    <property type="entry name" value="PONY_dom"/>
</dbReference>
<evidence type="ECO:0000256" key="5">
    <source>
        <dbReference type="ARBA" id="ARBA00022490"/>
    </source>
</evidence>
<organism evidence="12 13">
    <name type="scientific">Armadillidium nasatum</name>
    <dbReference type="NCBI Taxonomy" id="96803"/>
    <lineage>
        <taxon>Eukaryota</taxon>
        <taxon>Metazoa</taxon>
        <taxon>Ecdysozoa</taxon>
        <taxon>Arthropoda</taxon>
        <taxon>Crustacea</taxon>
        <taxon>Multicrustacea</taxon>
        <taxon>Malacostraca</taxon>
        <taxon>Eumalacostraca</taxon>
        <taxon>Peracarida</taxon>
        <taxon>Isopoda</taxon>
        <taxon>Oniscidea</taxon>
        <taxon>Crinocheta</taxon>
        <taxon>Armadillidiidae</taxon>
        <taxon>Armadillidium</taxon>
    </lineage>
</organism>
<evidence type="ECO:0000256" key="8">
    <source>
        <dbReference type="ARBA" id="ARBA00023242"/>
    </source>
</evidence>
<dbReference type="GO" id="GO:0005634">
    <property type="term" value="C:nucleus"/>
    <property type="evidence" value="ECO:0007669"/>
    <property type="project" value="UniProtKB-SubCell"/>
</dbReference>
<dbReference type="GO" id="GO:0045116">
    <property type="term" value="P:protein neddylation"/>
    <property type="evidence" value="ECO:0007669"/>
    <property type="project" value="TreeGrafter"/>
</dbReference>
<dbReference type="GO" id="GO:0005886">
    <property type="term" value="C:plasma membrane"/>
    <property type="evidence" value="ECO:0007669"/>
    <property type="project" value="UniProtKB-SubCell"/>
</dbReference>
<evidence type="ECO:0000259" key="11">
    <source>
        <dbReference type="PROSITE" id="PS51229"/>
    </source>
</evidence>
<dbReference type="GO" id="GO:2000436">
    <property type="term" value="P:positive regulation of protein neddylation"/>
    <property type="evidence" value="ECO:0007669"/>
    <property type="project" value="UniProtKB-ARBA"/>
</dbReference>
<accession>A0A5N5T2F6</accession>
<dbReference type="Proteomes" id="UP000326759">
    <property type="component" value="Unassembled WGS sequence"/>
</dbReference>
<evidence type="ECO:0000256" key="6">
    <source>
        <dbReference type="ARBA" id="ARBA00022707"/>
    </source>
</evidence>
<name>A0A5N5T2F6_9CRUS</name>
<dbReference type="AlphaFoldDB" id="A0A5N5T2F6"/>
<comment type="function">
    <text evidence="10">Neddylation of cullins play an essential role in the regulation of SCF-type complexes activity.</text>
</comment>
<dbReference type="OrthoDB" id="27198at2759"/>
<keyword evidence="9" id="KW-0449">Lipoprotein</keyword>
<comment type="subcellular location">
    <subcellularLocation>
        <location evidence="2">Cell membrane</location>
    </subcellularLocation>
    <subcellularLocation>
        <location evidence="3">Cytoplasm</location>
        <location evidence="3">Perinuclear region</location>
    </subcellularLocation>
    <subcellularLocation>
        <location evidence="1">Nucleus</location>
    </subcellularLocation>
</comment>
<evidence type="ECO:0000256" key="9">
    <source>
        <dbReference type="ARBA" id="ARBA00023288"/>
    </source>
</evidence>
<dbReference type="GO" id="GO:0031624">
    <property type="term" value="F:ubiquitin conjugating enzyme binding"/>
    <property type="evidence" value="ECO:0007669"/>
    <property type="project" value="TreeGrafter"/>
</dbReference>
<dbReference type="FunFam" id="1.10.238.10:FF:000126">
    <property type="entry name" value="DCN1-like protein"/>
    <property type="match status" value="1"/>
</dbReference>
<evidence type="ECO:0000256" key="3">
    <source>
        <dbReference type="ARBA" id="ARBA00004556"/>
    </source>
</evidence>
<dbReference type="GO" id="GO:0000151">
    <property type="term" value="C:ubiquitin ligase complex"/>
    <property type="evidence" value="ECO:0007669"/>
    <property type="project" value="TreeGrafter"/>
</dbReference>
<keyword evidence="4" id="KW-1003">Cell membrane</keyword>
<comment type="caution">
    <text evidence="12">The sequence shown here is derived from an EMBL/GenBank/DDBJ whole genome shotgun (WGS) entry which is preliminary data.</text>
</comment>
<evidence type="ECO:0000256" key="7">
    <source>
        <dbReference type="ARBA" id="ARBA00023136"/>
    </source>
</evidence>
<evidence type="ECO:0000313" key="13">
    <source>
        <dbReference type="Proteomes" id="UP000326759"/>
    </source>
</evidence>
<dbReference type="InterPro" id="IPR014764">
    <property type="entry name" value="DCN-prot"/>
</dbReference>
<dbReference type="FunFam" id="1.10.238.200:FF:000003">
    <property type="entry name" value="DCN1-like protein 3"/>
    <property type="match status" value="1"/>
</dbReference>
<dbReference type="PROSITE" id="PS51229">
    <property type="entry name" value="DCUN1"/>
    <property type="match status" value="1"/>
</dbReference>
<evidence type="ECO:0000256" key="10">
    <source>
        <dbReference type="RuleBase" id="RU410713"/>
    </source>
</evidence>
<dbReference type="PANTHER" id="PTHR12281">
    <property type="entry name" value="RP42 RELATED"/>
    <property type="match status" value="1"/>
</dbReference>
<protein>
    <recommendedName>
        <fullName evidence="10">Defective in cullin neddylation protein</fullName>
    </recommendedName>
</protein>
<feature type="domain" description="DCUN1" evidence="11">
    <location>
        <begin position="151"/>
        <end position="342"/>
    </location>
</feature>
<keyword evidence="7" id="KW-0472">Membrane</keyword>
<reference evidence="12 13" key="1">
    <citation type="journal article" date="2019" name="PLoS Biol.">
        <title>Sex chromosomes control vertical transmission of feminizing Wolbachia symbionts in an isopod.</title>
        <authorList>
            <person name="Becking T."/>
            <person name="Chebbi M.A."/>
            <person name="Giraud I."/>
            <person name="Moumen B."/>
            <person name="Laverre T."/>
            <person name="Caubet Y."/>
            <person name="Peccoud J."/>
            <person name="Gilbert C."/>
            <person name="Cordaux R."/>
        </authorList>
    </citation>
    <scope>NUCLEOTIDE SEQUENCE [LARGE SCALE GENOMIC DNA]</scope>
    <source>
        <strain evidence="12">ANa2</strain>
        <tissue evidence="12">Whole body excluding digestive tract and cuticle</tissue>
    </source>
</reference>
<sequence>MLINLAVKILRIAIFSFERGEKRWLEAFTGKDILPMGKCLSCLRIDPVPQQHQQQRSQYQQHSTIHLMHNCHRTPSIQDCESYKDASESGSSVGCIESRSPVIPVDSQSNGSSKASNITITMPEKRSFYSRIPPLAKSASNEIRRVSSKECNETKIIILFEQYKDENCDAILAEGIVKLCLDLDVKPDDFKVLLLAWKFGAETMCKFTREEFVNGCKLLKADSVKGIQLKFNDLILEVQNPDKFKDLYRFTFKFGLDSESGQRILPVDISILLWKLVFTLKEPSILNRWIQFLEQHPSIRGISRDTWYMFLNFAETVADDLSLYDDTEAWPSLLDDFVEHENDKLNQNISKEQKDEEQIS</sequence>
<dbReference type="PANTHER" id="PTHR12281:SF31">
    <property type="entry name" value="DCN1-LIKE PROTEIN 3"/>
    <property type="match status" value="1"/>
</dbReference>
<dbReference type="Gene3D" id="1.10.238.10">
    <property type="entry name" value="EF-hand"/>
    <property type="match status" value="1"/>
</dbReference>
<dbReference type="GO" id="GO:0032182">
    <property type="term" value="F:ubiquitin-like protein binding"/>
    <property type="evidence" value="ECO:0007669"/>
    <property type="project" value="TreeGrafter"/>
</dbReference>
<evidence type="ECO:0000313" key="12">
    <source>
        <dbReference type="EMBL" id="KAB7500674.1"/>
    </source>
</evidence>
<dbReference type="InterPro" id="IPR042460">
    <property type="entry name" value="DCN1-like_PONY"/>
</dbReference>
<keyword evidence="13" id="KW-1185">Reference proteome</keyword>
<proteinExistence type="predicted"/>